<reference evidence="4 7" key="1">
    <citation type="submission" date="2016-10" db="EMBL/GenBank/DDBJ databases">
        <authorList>
            <person name="de Groot N.N."/>
        </authorList>
    </citation>
    <scope>NUCLEOTIDE SEQUENCE [LARGE SCALE GENOMIC DNA]</scope>
    <source>
        <strain evidence="4 7">DSM 19981</strain>
    </source>
</reference>
<dbReference type="EMBL" id="FOSQ01000008">
    <property type="protein sequence ID" value="SFK82156.1"/>
    <property type="molecule type" value="Genomic_DNA"/>
</dbReference>
<feature type="region of interest" description="Disordered" evidence="1">
    <location>
        <begin position="51"/>
        <end position="73"/>
    </location>
</feature>
<protein>
    <submittedName>
        <fullName evidence="4">Uncharacterized protein</fullName>
    </submittedName>
</protein>
<feature type="compositionally biased region" description="Basic residues" evidence="1">
    <location>
        <begin position="51"/>
        <end position="64"/>
    </location>
</feature>
<organism evidence="4 7">
    <name type="scientific">Falsiroseomonas stagni DSM 19981</name>
    <dbReference type="NCBI Taxonomy" id="1123062"/>
    <lineage>
        <taxon>Bacteria</taxon>
        <taxon>Pseudomonadati</taxon>
        <taxon>Pseudomonadota</taxon>
        <taxon>Alphaproteobacteria</taxon>
        <taxon>Acetobacterales</taxon>
        <taxon>Roseomonadaceae</taxon>
        <taxon>Falsiroseomonas</taxon>
    </lineage>
</organism>
<accession>A0A1I4CQ23</accession>
<dbReference type="EMBL" id="FOSQ01000017">
    <property type="protein sequence ID" value="SFL07228.1"/>
    <property type="molecule type" value="Genomic_DNA"/>
</dbReference>
<evidence type="ECO:0000313" key="3">
    <source>
        <dbReference type="EMBL" id="SFK76854.1"/>
    </source>
</evidence>
<evidence type="ECO:0000313" key="6">
    <source>
        <dbReference type="EMBL" id="SFL07228.1"/>
    </source>
</evidence>
<evidence type="ECO:0000313" key="5">
    <source>
        <dbReference type="EMBL" id="SFL02017.1"/>
    </source>
</evidence>
<sequence length="73" mass="8082">MSWNLPPEALLDDAYTPSLWAVQKIALIVLLGTVIGTVTIADILHASPKAHRSLANAPRRRKPHVSYPVRNLF</sequence>
<keyword evidence="2" id="KW-0472">Membrane</keyword>
<proteinExistence type="predicted"/>
<dbReference type="AlphaFoldDB" id="A0A1I4CQ23"/>
<dbReference type="Proteomes" id="UP000199473">
    <property type="component" value="Unassembled WGS sequence"/>
</dbReference>
<gene>
    <name evidence="3" type="ORF">SAMN02745775_1071</name>
    <name evidence="4" type="ORF">SAMN02745775_1082</name>
    <name evidence="5" type="ORF">SAMN02745775_114158</name>
    <name evidence="6" type="ORF">SAMN02745775_11771</name>
</gene>
<dbReference type="EMBL" id="FOSQ01000007">
    <property type="protein sequence ID" value="SFK76854.1"/>
    <property type="molecule type" value="Genomic_DNA"/>
</dbReference>
<keyword evidence="2" id="KW-0812">Transmembrane</keyword>
<evidence type="ECO:0000256" key="1">
    <source>
        <dbReference type="SAM" id="MobiDB-lite"/>
    </source>
</evidence>
<name>A0A1I4CQ23_9PROT</name>
<feature type="transmembrane region" description="Helical" evidence="2">
    <location>
        <begin position="20"/>
        <end position="44"/>
    </location>
</feature>
<evidence type="ECO:0000256" key="2">
    <source>
        <dbReference type="SAM" id="Phobius"/>
    </source>
</evidence>
<evidence type="ECO:0000313" key="7">
    <source>
        <dbReference type="Proteomes" id="UP000199473"/>
    </source>
</evidence>
<keyword evidence="2" id="KW-1133">Transmembrane helix</keyword>
<keyword evidence="7" id="KW-1185">Reference proteome</keyword>
<dbReference type="RefSeq" id="WP_139226097.1">
    <property type="nucleotide sequence ID" value="NZ_FOSQ01000007.1"/>
</dbReference>
<evidence type="ECO:0000313" key="4">
    <source>
        <dbReference type="EMBL" id="SFK82156.1"/>
    </source>
</evidence>
<dbReference type="EMBL" id="FOSQ01000014">
    <property type="protein sequence ID" value="SFL02017.1"/>
    <property type="molecule type" value="Genomic_DNA"/>
</dbReference>